<dbReference type="EMBL" id="FNGO01000009">
    <property type="protein sequence ID" value="SDL77666.1"/>
    <property type="molecule type" value="Genomic_DNA"/>
</dbReference>
<evidence type="ECO:0000256" key="16">
    <source>
        <dbReference type="RuleBase" id="RU003515"/>
    </source>
</evidence>
<evidence type="ECO:0000256" key="15">
    <source>
        <dbReference type="PROSITE-ProRule" id="PRU01319"/>
    </source>
</evidence>
<dbReference type="Proteomes" id="UP000199476">
    <property type="component" value="Unassembled WGS sequence"/>
</dbReference>
<organism evidence="19 20">
    <name type="scientific">Halarsenatibacter silvermanii</name>
    <dbReference type="NCBI Taxonomy" id="321763"/>
    <lineage>
        <taxon>Bacteria</taxon>
        <taxon>Bacillati</taxon>
        <taxon>Bacillota</taxon>
        <taxon>Clostridia</taxon>
        <taxon>Halanaerobiales</taxon>
        <taxon>Halarsenatibacteraceae</taxon>
        <taxon>Halarsenatibacter</taxon>
    </lineage>
</organism>
<dbReference type="PANTHER" id="PTHR10954:SF18">
    <property type="entry name" value="RIBONUCLEASE HII"/>
    <property type="match status" value="1"/>
</dbReference>
<dbReference type="Pfam" id="PF01351">
    <property type="entry name" value="RNase_HII"/>
    <property type="match status" value="1"/>
</dbReference>
<feature type="binding site" evidence="14 15">
    <location>
        <position position="182"/>
    </location>
    <ligand>
        <name>a divalent metal cation</name>
        <dbReference type="ChEBI" id="CHEBI:60240"/>
    </ligand>
</feature>
<evidence type="ECO:0000256" key="6">
    <source>
        <dbReference type="ARBA" id="ARBA00012180"/>
    </source>
</evidence>
<dbReference type="GO" id="GO:0004523">
    <property type="term" value="F:RNA-DNA hybrid ribonuclease activity"/>
    <property type="evidence" value="ECO:0007669"/>
    <property type="project" value="UniProtKB-UniRule"/>
</dbReference>
<dbReference type="SUPFAM" id="SSF53098">
    <property type="entry name" value="Ribonuclease H-like"/>
    <property type="match status" value="1"/>
</dbReference>
<dbReference type="STRING" id="321763.SAMN04488692_10910"/>
<evidence type="ECO:0000256" key="11">
    <source>
        <dbReference type="ARBA" id="ARBA00022759"/>
    </source>
</evidence>
<keyword evidence="20" id="KW-1185">Reference proteome</keyword>
<dbReference type="NCBIfam" id="NF000595">
    <property type="entry name" value="PRK00015.1-3"/>
    <property type="match status" value="1"/>
</dbReference>
<dbReference type="InterPro" id="IPR036397">
    <property type="entry name" value="RNaseH_sf"/>
</dbReference>
<gene>
    <name evidence="14" type="primary">rnhB</name>
    <name evidence="19" type="ORF">SAMN04488692_10910</name>
</gene>
<reference evidence="19 20" key="1">
    <citation type="submission" date="2016-10" db="EMBL/GenBank/DDBJ databases">
        <authorList>
            <person name="de Groot N.N."/>
        </authorList>
    </citation>
    <scope>NUCLEOTIDE SEQUENCE [LARGE SCALE GENOMIC DNA]</scope>
    <source>
        <strain evidence="19 20">SLAS-1</strain>
    </source>
</reference>
<dbReference type="CDD" id="cd07182">
    <property type="entry name" value="RNase_HII_bacteria_HII_like"/>
    <property type="match status" value="1"/>
</dbReference>
<dbReference type="GO" id="GO:0006298">
    <property type="term" value="P:mismatch repair"/>
    <property type="evidence" value="ECO:0007669"/>
    <property type="project" value="TreeGrafter"/>
</dbReference>
<dbReference type="AlphaFoldDB" id="A0A1G9MTN1"/>
<evidence type="ECO:0000256" key="14">
    <source>
        <dbReference type="HAMAP-Rule" id="MF_00052"/>
    </source>
</evidence>
<evidence type="ECO:0000256" key="4">
    <source>
        <dbReference type="ARBA" id="ARBA00004496"/>
    </source>
</evidence>
<dbReference type="InterPro" id="IPR001352">
    <property type="entry name" value="RNase_HII/HIII"/>
</dbReference>
<dbReference type="GO" id="GO:0043137">
    <property type="term" value="P:DNA replication, removal of RNA primer"/>
    <property type="evidence" value="ECO:0007669"/>
    <property type="project" value="TreeGrafter"/>
</dbReference>
<protein>
    <recommendedName>
        <fullName evidence="7 14">Ribonuclease HII</fullName>
        <shortName evidence="14">RNase HII</shortName>
        <ecNumber evidence="6 14">3.1.26.4</ecNumber>
    </recommendedName>
</protein>
<comment type="cofactor">
    <cofactor evidence="14 15">
        <name>Mn(2+)</name>
        <dbReference type="ChEBI" id="CHEBI:29035"/>
    </cofactor>
    <cofactor evidence="14 15">
        <name>Mg(2+)</name>
        <dbReference type="ChEBI" id="CHEBI:18420"/>
    </cofactor>
    <text evidence="14 15">Manganese or magnesium. Binds 1 divalent metal ion per monomer in the absence of substrate. May bind a second metal ion after substrate binding.</text>
</comment>
<comment type="subcellular location">
    <subcellularLocation>
        <location evidence="4 14">Cytoplasm</location>
    </subcellularLocation>
</comment>
<evidence type="ECO:0000256" key="10">
    <source>
        <dbReference type="ARBA" id="ARBA00022723"/>
    </source>
</evidence>
<evidence type="ECO:0000256" key="13">
    <source>
        <dbReference type="ARBA" id="ARBA00023211"/>
    </source>
</evidence>
<evidence type="ECO:0000256" key="1">
    <source>
        <dbReference type="ARBA" id="ARBA00000077"/>
    </source>
</evidence>
<sequence>MGEQLRLDCNLDISSMTLAEIRDYLQGRQHIPEPVRRRLEADDRRGSKKLLQSHNRRRQKQKRRRRHLNQLKKYENELREQGIKLIAGLDEAGCGALAGPVMAGAIILPAGSRITGVDDCKKLTPGRREELARRLKEEALAWNTGEAGVSEIDNLGITSATSLAMFRAADGLTPEPERLLVDGHPELPELDFPIEGVAGGDGCVYSIAAASILAKVCRDRKMDRLAENFPGYAFAEHRGYGTPAHRREVSRRGQTPLHRRDFSFNKRGQLSLLTQ</sequence>
<dbReference type="GO" id="GO:0032299">
    <property type="term" value="C:ribonuclease H2 complex"/>
    <property type="evidence" value="ECO:0007669"/>
    <property type="project" value="TreeGrafter"/>
</dbReference>
<keyword evidence="11 14" id="KW-0255">Endonuclease</keyword>
<dbReference type="Gene3D" id="3.30.420.10">
    <property type="entry name" value="Ribonuclease H-like superfamily/Ribonuclease H"/>
    <property type="match status" value="1"/>
</dbReference>
<dbReference type="GO" id="GO:0003723">
    <property type="term" value="F:RNA binding"/>
    <property type="evidence" value="ECO:0007669"/>
    <property type="project" value="UniProtKB-UniRule"/>
</dbReference>
<feature type="binding site" evidence="14 15">
    <location>
        <position position="90"/>
    </location>
    <ligand>
        <name>a divalent metal cation</name>
        <dbReference type="ChEBI" id="CHEBI:60240"/>
    </ligand>
</feature>
<dbReference type="InterPro" id="IPR022898">
    <property type="entry name" value="RNase_HII"/>
</dbReference>
<comment type="function">
    <text evidence="3 14 16">Endonuclease that specifically degrades the RNA of RNA-DNA hybrids.</text>
</comment>
<evidence type="ECO:0000256" key="2">
    <source>
        <dbReference type="ARBA" id="ARBA00001946"/>
    </source>
</evidence>
<evidence type="ECO:0000313" key="20">
    <source>
        <dbReference type="Proteomes" id="UP000199476"/>
    </source>
</evidence>
<dbReference type="PANTHER" id="PTHR10954">
    <property type="entry name" value="RIBONUCLEASE H2 SUBUNIT A"/>
    <property type="match status" value="1"/>
</dbReference>
<comment type="cofactor">
    <cofactor evidence="2">
        <name>Mg(2+)</name>
        <dbReference type="ChEBI" id="CHEBI:18420"/>
    </cofactor>
</comment>
<dbReference type="PROSITE" id="PS51975">
    <property type="entry name" value="RNASE_H_2"/>
    <property type="match status" value="1"/>
</dbReference>
<keyword evidence="9 14" id="KW-0540">Nuclease</keyword>
<dbReference type="GO" id="GO:0005737">
    <property type="term" value="C:cytoplasm"/>
    <property type="evidence" value="ECO:0007669"/>
    <property type="project" value="UniProtKB-SubCell"/>
</dbReference>
<proteinExistence type="inferred from homology"/>
<feature type="binding site" evidence="14 15">
    <location>
        <position position="91"/>
    </location>
    <ligand>
        <name>a divalent metal cation</name>
        <dbReference type="ChEBI" id="CHEBI:60240"/>
    </ligand>
</feature>
<keyword evidence="10 14" id="KW-0479">Metal-binding</keyword>
<dbReference type="InterPro" id="IPR012337">
    <property type="entry name" value="RNaseH-like_sf"/>
</dbReference>
<dbReference type="EC" id="3.1.26.4" evidence="6 14"/>
<comment type="catalytic activity">
    <reaction evidence="1 14 15 16">
        <text>Endonucleolytic cleavage to 5'-phosphomonoester.</text>
        <dbReference type="EC" id="3.1.26.4"/>
    </reaction>
</comment>
<dbReference type="InterPro" id="IPR024567">
    <property type="entry name" value="RNase_HII/HIII_dom"/>
</dbReference>
<name>A0A1G9MTN1_9FIRM</name>
<feature type="domain" description="RNase H type-2" evidence="18">
    <location>
        <begin position="84"/>
        <end position="274"/>
    </location>
</feature>
<evidence type="ECO:0000256" key="9">
    <source>
        <dbReference type="ARBA" id="ARBA00022722"/>
    </source>
</evidence>
<comment type="similarity">
    <text evidence="5 14 16">Belongs to the RNase HII family.</text>
</comment>
<keyword evidence="8 14" id="KW-0963">Cytoplasm</keyword>
<evidence type="ECO:0000256" key="12">
    <source>
        <dbReference type="ARBA" id="ARBA00022801"/>
    </source>
</evidence>
<keyword evidence="13 14" id="KW-0464">Manganese</keyword>
<dbReference type="OrthoDB" id="9803420at2"/>
<feature type="compositionally biased region" description="Basic residues" evidence="17">
    <location>
        <begin position="54"/>
        <end position="68"/>
    </location>
</feature>
<evidence type="ECO:0000313" key="19">
    <source>
        <dbReference type="EMBL" id="SDL77666.1"/>
    </source>
</evidence>
<evidence type="ECO:0000256" key="17">
    <source>
        <dbReference type="SAM" id="MobiDB-lite"/>
    </source>
</evidence>
<evidence type="ECO:0000256" key="3">
    <source>
        <dbReference type="ARBA" id="ARBA00004065"/>
    </source>
</evidence>
<evidence type="ECO:0000256" key="8">
    <source>
        <dbReference type="ARBA" id="ARBA00022490"/>
    </source>
</evidence>
<dbReference type="RefSeq" id="WP_089759733.1">
    <property type="nucleotide sequence ID" value="NZ_FNGO01000009.1"/>
</dbReference>
<evidence type="ECO:0000256" key="5">
    <source>
        <dbReference type="ARBA" id="ARBA00007383"/>
    </source>
</evidence>
<accession>A0A1G9MTN1</accession>
<dbReference type="GO" id="GO:0030145">
    <property type="term" value="F:manganese ion binding"/>
    <property type="evidence" value="ECO:0007669"/>
    <property type="project" value="UniProtKB-UniRule"/>
</dbReference>
<evidence type="ECO:0000259" key="18">
    <source>
        <dbReference type="PROSITE" id="PS51975"/>
    </source>
</evidence>
<dbReference type="HAMAP" id="MF_00052_B">
    <property type="entry name" value="RNase_HII_B"/>
    <property type="match status" value="1"/>
</dbReference>
<evidence type="ECO:0000256" key="7">
    <source>
        <dbReference type="ARBA" id="ARBA00019179"/>
    </source>
</evidence>
<keyword evidence="12 14" id="KW-0378">Hydrolase</keyword>
<feature type="region of interest" description="Disordered" evidence="17">
    <location>
        <begin position="38"/>
        <end position="68"/>
    </location>
</feature>